<evidence type="ECO:0000256" key="5">
    <source>
        <dbReference type="ARBA" id="ARBA00022840"/>
    </source>
</evidence>
<name>A0A6G9IDF9_9GAMM</name>
<dbReference type="RefSeq" id="WP_166917062.1">
    <property type="nucleotide sequence ID" value="NZ_CP050253.1"/>
</dbReference>
<evidence type="ECO:0000256" key="6">
    <source>
        <dbReference type="PIRNR" id="PIRNR000535"/>
    </source>
</evidence>
<evidence type="ECO:0000256" key="3">
    <source>
        <dbReference type="ARBA" id="ARBA00022741"/>
    </source>
</evidence>
<evidence type="ECO:0000256" key="1">
    <source>
        <dbReference type="ARBA" id="ARBA00010688"/>
    </source>
</evidence>
<keyword evidence="5" id="KW-0067">ATP-binding</keyword>
<dbReference type="EMBL" id="CP050253">
    <property type="protein sequence ID" value="QIQ21849.1"/>
    <property type="molecule type" value="Genomic_DNA"/>
</dbReference>
<dbReference type="Gene3D" id="3.40.1190.20">
    <property type="match status" value="1"/>
</dbReference>
<keyword evidence="4 8" id="KW-0418">Kinase</keyword>
<dbReference type="GO" id="GO:0008662">
    <property type="term" value="F:1-phosphofructokinase activity"/>
    <property type="evidence" value="ECO:0007669"/>
    <property type="project" value="InterPro"/>
</dbReference>
<evidence type="ECO:0000313" key="9">
    <source>
        <dbReference type="Proteomes" id="UP000501168"/>
    </source>
</evidence>
<reference evidence="8 9" key="1">
    <citation type="submission" date="2020-03" db="EMBL/GenBank/DDBJ databases">
        <title>Complete genome sequence of Orbus sp. IPMB12 (BCRC 80908).</title>
        <authorList>
            <person name="Lo W.-S."/>
            <person name="Chang T.-H."/>
            <person name="Kuo C.-H."/>
        </authorList>
    </citation>
    <scope>NUCLEOTIDE SEQUENCE [LARGE SCALE GENOMIC DNA]</scope>
    <source>
        <strain evidence="8 9">IPMB12</strain>
    </source>
</reference>
<proteinExistence type="inferred from homology"/>
<feature type="domain" description="Carbohydrate kinase PfkB" evidence="7">
    <location>
        <begin position="10"/>
        <end position="290"/>
    </location>
</feature>
<dbReference type="InterPro" id="IPR011611">
    <property type="entry name" value="PfkB_dom"/>
</dbReference>
<dbReference type="GO" id="GO:0005524">
    <property type="term" value="F:ATP binding"/>
    <property type="evidence" value="ECO:0007669"/>
    <property type="project" value="UniProtKB-KW"/>
</dbReference>
<dbReference type="PANTHER" id="PTHR46566">
    <property type="entry name" value="1-PHOSPHOFRUCTOKINASE-RELATED"/>
    <property type="match status" value="1"/>
</dbReference>
<dbReference type="InterPro" id="IPR017583">
    <property type="entry name" value="Tagatose/fructose_Pkinase"/>
</dbReference>
<dbReference type="InterPro" id="IPR022463">
    <property type="entry name" value="1-PFruKinase"/>
</dbReference>
<dbReference type="CDD" id="cd01164">
    <property type="entry name" value="FruK_PfkB_like"/>
    <property type="match status" value="1"/>
</dbReference>
<keyword evidence="3" id="KW-0547">Nucleotide-binding</keyword>
<dbReference type="NCBIfam" id="TIGR03828">
    <property type="entry name" value="pfkB"/>
    <property type="match status" value="1"/>
</dbReference>
<evidence type="ECO:0000256" key="4">
    <source>
        <dbReference type="ARBA" id="ARBA00022777"/>
    </source>
</evidence>
<dbReference type="PIRSF" id="PIRSF000535">
    <property type="entry name" value="1PFK/6PFK/LacC"/>
    <property type="match status" value="1"/>
</dbReference>
<evidence type="ECO:0000313" key="8">
    <source>
        <dbReference type="EMBL" id="QIQ21849.1"/>
    </source>
</evidence>
<accession>A0A6G9IDF9</accession>
<dbReference type="AlphaFoldDB" id="A0A6G9IDF9"/>
<dbReference type="Pfam" id="PF00294">
    <property type="entry name" value="PfkB"/>
    <property type="match status" value="1"/>
</dbReference>
<dbReference type="GO" id="GO:0005829">
    <property type="term" value="C:cytosol"/>
    <property type="evidence" value="ECO:0007669"/>
    <property type="project" value="TreeGrafter"/>
</dbReference>
<dbReference type="NCBIfam" id="TIGR03168">
    <property type="entry name" value="1-PFK"/>
    <property type="match status" value="1"/>
</dbReference>
<sequence>MIYTLTLNTAIDMNIRCSGLAPNTVNRTSHTEYSPNGKAINVSIVLKRFSIASTAMGFFGGFSGKYIFDEMIKRDITTKPCWVDDMTRINVFINDGKDEYKLVGKGPFIPEDKKTEMLQQLESLTDCTHLVISGSLPNNVEPEFYTHILTLCERKKIEVILDISHPKLQELLAYKPLLIKPNDDEVKEIFGLETKTEEQILFALQQIHAQGARNILLTLGDKGLYFSNGQHVWFCNSVKIKLVSSACAGDAALAAFLSEWLSASTNQESIELAIKKASATGANVAESDGLGLLDKVTTYMHQLTVTQIK</sequence>
<gene>
    <name evidence="8" type="primary">pfkB</name>
    <name evidence="8" type="ORF">IPMB12_09245</name>
</gene>
<dbReference type="InParanoid" id="A0A6G9IDF9"/>
<dbReference type="Proteomes" id="UP000501168">
    <property type="component" value="Chromosome"/>
</dbReference>
<evidence type="ECO:0000256" key="2">
    <source>
        <dbReference type="ARBA" id="ARBA00022679"/>
    </source>
</evidence>
<dbReference type="InterPro" id="IPR029056">
    <property type="entry name" value="Ribokinase-like"/>
</dbReference>
<dbReference type="SUPFAM" id="SSF53613">
    <property type="entry name" value="Ribokinase-like"/>
    <property type="match status" value="1"/>
</dbReference>
<comment type="similarity">
    <text evidence="1 6">Belongs to the carbohydrate kinase PfkB family.</text>
</comment>
<organism evidence="8 9">
    <name type="scientific">Zophobihabitans entericus</name>
    <dbReference type="NCBI Taxonomy" id="1635327"/>
    <lineage>
        <taxon>Bacteria</taxon>
        <taxon>Pseudomonadati</taxon>
        <taxon>Pseudomonadota</taxon>
        <taxon>Gammaproteobacteria</taxon>
        <taxon>Orbales</taxon>
        <taxon>Orbaceae</taxon>
        <taxon>Zophobihabitans</taxon>
    </lineage>
</organism>
<protein>
    <recommendedName>
        <fullName evidence="6">Phosphofructokinase</fullName>
    </recommendedName>
</protein>
<keyword evidence="9" id="KW-1185">Reference proteome</keyword>
<evidence type="ECO:0000259" key="7">
    <source>
        <dbReference type="Pfam" id="PF00294"/>
    </source>
</evidence>
<dbReference type="KEGG" id="orb:IPMB12_09245"/>
<dbReference type="PANTHER" id="PTHR46566:SF1">
    <property type="entry name" value="1-PHOSPHOFRUCTOKINASE"/>
    <property type="match status" value="1"/>
</dbReference>
<keyword evidence="2 6" id="KW-0808">Transferase</keyword>